<dbReference type="EMBL" id="FITM01000011">
    <property type="protein sequence ID" value="CZB11320.1"/>
    <property type="molecule type" value="Genomic_DNA"/>
</dbReference>
<gene>
    <name evidence="1" type="ORF">FLM9_100</name>
</gene>
<evidence type="ECO:0000313" key="1">
    <source>
        <dbReference type="EMBL" id="CZB11320.1"/>
    </source>
</evidence>
<protein>
    <submittedName>
        <fullName evidence="1">Uncharacterized protein</fullName>
    </submittedName>
</protein>
<evidence type="ECO:0000313" key="2">
    <source>
        <dbReference type="Proteomes" id="UP000182631"/>
    </source>
</evidence>
<dbReference type="Proteomes" id="UP000182631">
    <property type="component" value="Unassembled WGS sequence"/>
</dbReference>
<organism evidence="1 2">
    <name type="scientific">Candidatus Synechococcus spongiarum</name>
    <dbReference type="NCBI Taxonomy" id="431041"/>
    <lineage>
        <taxon>Bacteria</taxon>
        <taxon>Bacillati</taxon>
        <taxon>Cyanobacteriota</taxon>
        <taxon>Cyanophyceae</taxon>
        <taxon>Synechococcales</taxon>
        <taxon>Synechococcaceae</taxon>
        <taxon>Synechococcus</taxon>
    </lineage>
</organism>
<name>A0A161KB47_9SYNE</name>
<dbReference type="AlphaFoldDB" id="A0A161KB47"/>
<keyword evidence="2" id="KW-1185">Reference proteome</keyword>
<proteinExistence type="predicted"/>
<reference evidence="2" key="1">
    <citation type="submission" date="2016-02" db="EMBL/GenBank/DDBJ databases">
        <authorList>
            <person name="liu f."/>
        </authorList>
    </citation>
    <scope>NUCLEOTIDE SEQUENCE [LARGE SCALE GENOMIC DNA]</scope>
</reference>
<sequence length="112" mass="12229">MSLIALMPAVSFGLLTDLRGFRAEIKANLREFGQDAKEEIEAAIGGGNGSMNALRVEIKADNRKLASRMDSLDGRVDKLGADLNDRMDSLAAELSDRIEQIYQLLLPAKPEP</sequence>
<accession>A0A161KB47</accession>